<evidence type="ECO:0000259" key="12">
    <source>
        <dbReference type="PROSITE" id="PS51199"/>
    </source>
</evidence>
<dbReference type="Gene3D" id="1.10.860.10">
    <property type="entry name" value="DNAb Helicase, Chain A"/>
    <property type="match status" value="1"/>
</dbReference>
<dbReference type="GO" id="GO:0005829">
    <property type="term" value="C:cytosol"/>
    <property type="evidence" value="ECO:0007669"/>
    <property type="project" value="TreeGrafter"/>
</dbReference>
<feature type="domain" description="SF4 helicase" evidence="12">
    <location>
        <begin position="165"/>
        <end position="428"/>
    </location>
</feature>
<protein>
    <recommendedName>
        <fullName evidence="10">DNA 5'-3' helicase</fullName>
        <ecNumber evidence="10">5.6.2.3</ecNumber>
    </recommendedName>
</protein>
<reference evidence="14" key="1">
    <citation type="submission" date="2016-10" db="EMBL/GenBank/DDBJ databases">
        <authorList>
            <person name="Varghese N."/>
            <person name="Submissions S."/>
        </authorList>
    </citation>
    <scope>NUCLEOTIDE SEQUENCE [LARGE SCALE GENOMIC DNA]</scope>
    <source>
        <strain evidence="14">DSM 5463</strain>
    </source>
</reference>
<dbReference type="InterPro" id="IPR036185">
    <property type="entry name" value="DNA_heli_DnaB-like_N_sf"/>
</dbReference>
<dbReference type="CDD" id="cd00984">
    <property type="entry name" value="DnaB_C"/>
    <property type="match status" value="1"/>
</dbReference>
<accession>A0A1H5X340</accession>
<dbReference type="Proteomes" id="UP000242850">
    <property type="component" value="Unassembled WGS sequence"/>
</dbReference>
<evidence type="ECO:0000313" key="14">
    <source>
        <dbReference type="Proteomes" id="UP000242850"/>
    </source>
</evidence>
<dbReference type="Pfam" id="PF00772">
    <property type="entry name" value="DnaB"/>
    <property type="match status" value="1"/>
</dbReference>
<evidence type="ECO:0000256" key="7">
    <source>
        <dbReference type="ARBA" id="ARBA00022840"/>
    </source>
</evidence>
<gene>
    <name evidence="13" type="ORF">SAMN05660865_01635</name>
</gene>
<keyword evidence="5" id="KW-0378">Hydrolase</keyword>
<proteinExistence type="inferred from homology"/>
<dbReference type="OrthoDB" id="1877647at2"/>
<evidence type="ECO:0000256" key="4">
    <source>
        <dbReference type="ARBA" id="ARBA00022741"/>
    </source>
</evidence>
<keyword evidence="4" id="KW-0547">Nucleotide-binding</keyword>
<evidence type="ECO:0000256" key="5">
    <source>
        <dbReference type="ARBA" id="ARBA00022801"/>
    </source>
</evidence>
<dbReference type="EMBL" id="FNUK01000025">
    <property type="protein sequence ID" value="SEG05666.1"/>
    <property type="molecule type" value="Genomic_DNA"/>
</dbReference>
<dbReference type="PROSITE" id="PS51199">
    <property type="entry name" value="SF4_HELICASE"/>
    <property type="match status" value="1"/>
</dbReference>
<dbReference type="InterPro" id="IPR027417">
    <property type="entry name" value="P-loop_NTPase"/>
</dbReference>
<dbReference type="Gene3D" id="3.40.50.300">
    <property type="entry name" value="P-loop containing nucleotide triphosphate hydrolases"/>
    <property type="match status" value="1"/>
</dbReference>
<dbReference type="PANTHER" id="PTHR30153">
    <property type="entry name" value="REPLICATIVE DNA HELICASE DNAB"/>
    <property type="match status" value="1"/>
</dbReference>
<dbReference type="PANTHER" id="PTHR30153:SF2">
    <property type="entry name" value="REPLICATIVE DNA HELICASE"/>
    <property type="match status" value="1"/>
</dbReference>
<dbReference type="InterPro" id="IPR007694">
    <property type="entry name" value="DNA_helicase_DnaB-like_C"/>
</dbReference>
<evidence type="ECO:0000313" key="13">
    <source>
        <dbReference type="EMBL" id="SEG05666.1"/>
    </source>
</evidence>
<dbReference type="SUPFAM" id="SSF48024">
    <property type="entry name" value="N-terminal domain of DnaB helicase"/>
    <property type="match status" value="1"/>
</dbReference>
<comment type="catalytic activity">
    <reaction evidence="11">
        <text>ATP + H2O = ADP + phosphate + H(+)</text>
        <dbReference type="Rhea" id="RHEA:13065"/>
        <dbReference type="ChEBI" id="CHEBI:15377"/>
        <dbReference type="ChEBI" id="CHEBI:15378"/>
        <dbReference type="ChEBI" id="CHEBI:30616"/>
        <dbReference type="ChEBI" id="CHEBI:43474"/>
        <dbReference type="ChEBI" id="CHEBI:456216"/>
        <dbReference type="EC" id="5.6.2.3"/>
    </reaction>
</comment>
<name>A0A1H5X340_9CLOT</name>
<evidence type="ECO:0000256" key="10">
    <source>
        <dbReference type="ARBA" id="ARBA00044969"/>
    </source>
</evidence>
<dbReference type="InterPro" id="IPR007693">
    <property type="entry name" value="DNA_helicase_DnaB-like_N"/>
</dbReference>
<keyword evidence="7" id="KW-0067">ATP-binding</keyword>
<evidence type="ECO:0000256" key="6">
    <source>
        <dbReference type="ARBA" id="ARBA00022806"/>
    </source>
</evidence>
<organism evidence="13 14">
    <name type="scientific">Caloramator fervidus</name>
    <dbReference type="NCBI Taxonomy" id="29344"/>
    <lineage>
        <taxon>Bacteria</taxon>
        <taxon>Bacillati</taxon>
        <taxon>Bacillota</taxon>
        <taxon>Clostridia</taxon>
        <taxon>Eubacteriales</taxon>
        <taxon>Clostridiaceae</taxon>
        <taxon>Caloramator</taxon>
    </lineage>
</organism>
<keyword evidence="14" id="KW-1185">Reference proteome</keyword>
<evidence type="ECO:0000256" key="2">
    <source>
        <dbReference type="ARBA" id="ARBA00022515"/>
    </source>
</evidence>
<keyword evidence="9" id="KW-0413">Isomerase</keyword>
<keyword evidence="8" id="KW-0238">DNA-binding</keyword>
<dbReference type="GO" id="GO:0016787">
    <property type="term" value="F:hydrolase activity"/>
    <property type="evidence" value="ECO:0007669"/>
    <property type="project" value="UniProtKB-KW"/>
</dbReference>
<comment type="similarity">
    <text evidence="1">Belongs to the helicase family. DnaB subfamily.</text>
</comment>
<keyword evidence="6 13" id="KW-0347">Helicase</keyword>
<dbReference type="EC" id="5.6.2.3" evidence="10"/>
<dbReference type="GO" id="GO:0043139">
    <property type="term" value="F:5'-3' DNA helicase activity"/>
    <property type="evidence" value="ECO:0007669"/>
    <property type="project" value="UniProtKB-EC"/>
</dbReference>
<dbReference type="GO" id="GO:1990077">
    <property type="term" value="C:primosome complex"/>
    <property type="evidence" value="ECO:0007669"/>
    <property type="project" value="UniProtKB-KW"/>
</dbReference>
<sequence length="429" mass="48765">MKEVNNLYNLQAEIDVLAAVLINNNCMVDINLSAEEFFDTRHKNLFKAMQELFKKGTMIDTTTLVEYFKGDLSPIGGISYLSELLAAGSIFDKSKVEIIREKAKLRKLHKAILKASDDIKNNKDFEEVFDEMQKALFTISTGDDEELETDEDLFSKIFTYIDEQKGRDILGLKSEITDLDKALNGFQKGRLYVIAGRPGMGKSAVALNIVQNISKTNYVLYYSLEMTKEELGIRRLAMYSKLDSQKLERGQLGDQEWVKLAAGCNILSRQKCMTYAKAGIHINDIVNQAKKLKMQGKLDLLVVDHIGRLNLKGLGDSLREKITNVCIILKNLAMELNIPIIALSQLNRNPDTRQDKRPSLSDLKESSGIEENADVILLLYRDEYYNSDSKDKKTIEVNIAKNRNGKTGRIKLIWFPEYQFVSSMYKEVI</sequence>
<dbReference type="RefSeq" id="WP_103896554.1">
    <property type="nucleotide sequence ID" value="NZ_FNUK01000025.1"/>
</dbReference>
<dbReference type="SUPFAM" id="SSF52540">
    <property type="entry name" value="P-loop containing nucleoside triphosphate hydrolases"/>
    <property type="match status" value="1"/>
</dbReference>
<evidence type="ECO:0000256" key="9">
    <source>
        <dbReference type="ARBA" id="ARBA00023235"/>
    </source>
</evidence>
<evidence type="ECO:0000256" key="11">
    <source>
        <dbReference type="ARBA" id="ARBA00048954"/>
    </source>
</evidence>
<dbReference type="Pfam" id="PF03796">
    <property type="entry name" value="DnaB_C"/>
    <property type="match status" value="1"/>
</dbReference>
<dbReference type="InterPro" id="IPR016136">
    <property type="entry name" value="DNA_helicase_N/primase_C"/>
</dbReference>
<dbReference type="GO" id="GO:0003677">
    <property type="term" value="F:DNA binding"/>
    <property type="evidence" value="ECO:0007669"/>
    <property type="project" value="UniProtKB-KW"/>
</dbReference>
<dbReference type="GO" id="GO:0005524">
    <property type="term" value="F:ATP binding"/>
    <property type="evidence" value="ECO:0007669"/>
    <property type="project" value="UniProtKB-KW"/>
</dbReference>
<dbReference type="AlphaFoldDB" id="A0A1H5X340"/>
<dbReference type="InterPro" id="IPR003593">
    <property type="entry name" value="AAA+_ATPase"/>
</dbReference>
<evidence type="ECO:0000256" key="3">
    <source>
        <dbReference type="ARBA" id="ARBA00022705"/>
    </source>
</evidence>
<keyword evidence="3" id="KW-0235">DNA replication</keyword>
<keyword evidence="2" id="KW-0639">Primosome</keyword>
<dbReference type="SMART" id="SM00382">
    <property type="entry name" value="AAA"/>
    <property type="match status" value="1"/>
</dbReference>
<dbReference type="GO" id="GO:0006269">
    <property type="term" value="P:DNA replication, synthesis of primer"/>
    <property type="evidence" value="ECO:0007669"/>
    <property type="project" value="UniProtKB-KW"/>
</dbReference>
<evidence type="ECO:0000256" key="8">
    <source>
        <dbReference type="ARBA" id="ARBA00023125"/>
    </source>
</evidence>
<evidence type="ECO:0000256" key="1">
    <source>
        <dbReference type="ARBA" id="ARBA00008428"/>
    </source>
</evidence>